<dbReference type="EMBL" id="QMDW01000015">
    <property type="protein sequence ID" value="RJX48829.1"/>
    <property type="molecule type" value="Genomic_DNA"/>
</dbReference>
<sequence>MDRTKTLTAGAAGVFVVALLVALLAPGALSAPRAATQPGSVDIADTTIQPQAVGGQTVALRVNTTLRHRGNPSPNVTVRLRAIDAESGLLETTRTVDVGELADSRERVVPATLGVAREGGYRIETVVYQDGQRVDTGRQEVRGLAALVPEYARTPIQFADETTLPPLGVSVQAATERQATLDITAQLINRGSVQSDAVEVSVIARQADSNLVAARDTADVATIEPGRTTGTTLPVSVPNNYNYYVDGVLKKDGVIVDTTRTAVNLNPSERIAVNETRQSVELEVSDFERDRRLDREEQQADTAGESDSATPGFGVPVAALALLVGGLLARRRTV</sequence>
<protein>
    <submittedName>
        <fullName evidence="4">PGF-CTERM sorting domain-containing protein</fullName>
    </submittedName>
</protein>
<comment type="caution">
    <text evidence="4">The sequence shown here is derived from an EMBL/GenBank/DDBJ whole genome shotgun (WGS) entry which is preliminary data.</text>
</comment>
<dbReference type="Proteomes" id="UP000281564">
    <property type="component" value="Unassembled WGS sequence"/>
</dbReference>
<dbReference type="RefSeq" id="WP_120085205.1">
    <property type="nucleotide sequence ID" value="NZ_QMDW01000015.1"/>
</dbReference>
<reference evidence="4 5" key="1">
    <citation type="submission" date="2018-06" db="EMBL/GenBank/DDBJ databases">
        <title>Halonotius sp. F13-13 a new haloarchaeeon isolated from a solar saltern from Isla Cristina, Huelva, Spain.</title>
        <authorList>
            <person name="Duran-Viseras A."/>
            <person name="Sanchez-Porro C."/>
            <person name="Ventosa A."/>
        </authorList>
    </citation>
    <scope>NUCLEOTIDE SEQUENCE [LARGE SCALE GENOMIC DNA]</scope>
    <source>
        <strain evidence="4 5">CECT 7525</strain>
    </source>
</reference>
<evidence type="ECO:0000313" key="5">
    <source>
        <dbReference type="Proteomes" id="UP000281564"/>
    </source>
</evidence>
<evidence type="ECO:0000256" key="1">
    <source>
        <dbReference type="ARBA" id="ARBA00022729"/>
    </source>
</evidence>
<evidence type="ECO:0000313" key="4">
    <source>
        <dbReference type="EMBL" id="RJX48829.1"/>
    </source>
</evidence>
<keyword evidence="5" id="KW-1185">Reference proteome</keyword>
<accession>A0A3A6Q845</accession>
<organism evidence="4 5">
    <name type="scientific">Halonotius pteroides</name>
    <dbReference type="NCBI Taxonomy" id="268735"/>
    <lineage>
        <taxon>Archaea</taxon>
        <taxon>Methanobacteriati</taxon>
        <taxon>Methanobacteriota</taxon>
        <taxon>Stenosarchaea group</taxon>
        <taxon>Halobacteria</taxon>
        <taxon>Halobacteriales</taxon>
        <taxon>Haloferacaceae</taxon>
        <taxon>Halonotius</taxon>
    </lineage>
</organism>
<keyword evidence="1" id="KW-0732">Signal</keyword>
<dbReference type="Pfam" id="PF24318">
    <property type="entry name" value="DUF7490"/>
    <property type="match status" value="2"/>
</dbReference>
<feature type="domain" description="DUF7490" evidence="3">
    <location>
        <begin position="163"/>
        <end position="264"/>
    </location>
</feature>
<evidence type="ECO:0000256" key="2">
    <source>
        <dbReference type="SAM" id="MobiDB-lite"/>
    </source>
</evidence>
<name>A0A3A6Q845_9EURY</name>
<dbReference type="InterPro" id="IPR026371">
    <property type="entry name" value="PGF_CTERM"/>
</dbReference>
<proteinExistence type="predicted"/>
<dbReference type="AlphaFoldDB" id="A0A3A6Q845"/>
<evidence type="ECO:0000259" key="3">
    <source>
        <dbReference type="Pfam" id="PF24318"/>
    </source>
</evidence>
<feature type="domain" description="DUF7490" evidence="3">
    <location>
        <begin position="41"/>
        <end position="144"/>
    </location>
</feature>
<dbReference type="InterPro" id="IPR055913">
    <property type="entry name" value="DUF7490"/>
</dbReference>
<dbReference type="GO" id="GO:0005886">
    <property type="term" value="C:plasma membrane"/>
    <property type="evidence" value="ECO:0007669"/>
    <property type="project" value="UniProtKB-SubCell"/>
</dbReference>
<gene>
    <name evidence="4" type="ORF">DP106_10580</name>
</gene>
<dbReference type="OrthoDB" id="50312at2157"/>
<dbReference type="NCBIfam" id="TIGR04126">
    <property type="entry name" value="PGF_CTERM"/>
    <property type="match status" value="1"/>
</dbReference>
<dbReference type="GO" id="GO:0030115">
    <property type="term" value="C:S-layer"/>
    <property type="evidence" value="ECO:0007669"/>
    <property type="project" value="UniProtKB-SubCell"/>
</dbReference>
<feature type="region of interest" description="Disordered" evidence="2">
    <location>
        <begin position="290"/>
        <end position="310"/>
    </location>
</feature>